<dbReference type="CDD" id="cd05466">
    <property type="entry name" value="PBP2_LTTR_substrate"/>
    <property type="match status" value="1"/>
</dbReference>
<keyword evidence="4" id="KW-0804">Transcription</keyword>
<evidence type="ECO:0000313" key="7">
    <source>
        <dbReference type="Proteomes" id="UP000094271"/>
    </source>
</evidence>
<dbReference type="PROSITE" id="PS50931">
    <property type="entry name" value="HTH_LYSR"/>
    <property type="match status" value="1"/>
</dbReference>
<dbReference type="InterPro" id="IPR036388">
    <property type="entry name" value="WH-like_DNA-bd_sf"/>
</dbReference>
<keyword evidence="3" id="KW-0238">DNA-binding</keyword>
<dbReference type="SUPFAM" id="SSF53850">
    <property type="entry name" value="Periplasmic binding protein-like II"/>
    <property type="match status" value="1"/>
</dbReference>
<sequence length="286" mass="33171">MNIDYLRTFLTLAENGSFSETAKEHIVVQSTVSSRIQELEKELGQSLFIRSYNHAELTLAGQAFLEYAKNIVELENRAFDRIGLVGQFSERLTIGTVYAFHKCYLVQGTRRFLEKHSDISVRIEFGHSRHIISAMHQGKIDIGYSHHPFRHTGFQCDLVCEDEIILVTSKQPTDLNECITLKDMETLRIYNSNFLYADTHNRIFSRYKAFQLDIDIGENIVPYLLNDDGYAFVPRKMVEQELSNESLFEVTILNEEIPSMKNYVIYKPTSPKRKLIQQWLNEVVSD</sequence>
<dbReference type="PANTHER" id="PTHR30126">
    <property type="entry name" value="HTH-TYPE TRANSCRIPTIONAL REGULATOR"/>
    <property type="match status" value="1"/>
</dbReference>
<dbReference type="PANTHER" id="PTHR30126:SF40">
    <property type="entry name" value="HTH-TYPE TRANSCRIPTIONAL REGULATOR GLTR"/>
    <property type="match status" value="1"/>
</dbReference>
<dbReference type="EMBL" id="MEHA01000018">
    <property type="protein sequence ID" value="ODR47936.1"/>
    <property type="molecule type" value="Genomic_DNA"/>
</dbReference>
<dbReference type="Pfam" id="PF00126">
    <property type="entry name" value="HTH_1"/>
    <property type="match status" value="1"/>
</dbReference>
<evidence type="ECO:0000313" key="6">
    <source>
        <dbReference type="EMBL" id="ODR47936.1"/>
    </source>
</evidence>
<dbReference type="Gene3D" id="3.40.190.290">
    <property type="match status" value="1"/>
</dbReference>
<evidence type="ECO:0000256" key="3">
    <source>
        <dbReference type="ARBA" id="ARBA00023125"/>
    </source>
</evidence>
<proteinExistence type="inferred from homology"/>
<comment type="similarity">
    <text evidence="1">Belongs to the LysR transcriptional regulatory family.</text>
</comment>
<accession>A0A1E3UD78</accession>
<reference evidence="6 7" key="1">
    <citation type="submission" date="2016-08" db="EMBL/GenBank/DDBJ databases">
        <authorList>
            <person name="Seilhamer J.J."/>
        </authorList>
    </citation>
    <scope>NUCLEOTIDE SEQUENCE [LARGE SCALE GENOMIC DNA]</scope>
    <source>
        <strain evidence="6 7">NML150140-1</strain>
    </source>
</reference>
<dbReference type="FunFam" id="1.10.10.10:FF:000001">
    <property type="entry name" value="LysR family transcriptional regulator"/>
    <property type="match status" value="1"/>
</dbReference>
<dbReference type="GO" id="GO:0000976">
    <property type="term" value="F:transcription cis-regulatory region binding"/>
    <property type="evidence" value="ECO:0007669"/>
    <property type="project" value="TreeGrafter"/>
</dbReference>
<dbReference type="GO" id="GO:0003700">
    <property type="term" value="F:DNA-binding transcription factor activity"/>
    <property type="evidence" value="ECO:0007669"/>
    <property type="project" value="InterPro"/>
</dbReference>
<dbReference type="Proteomes" id="UP000094271">
    <property type="component" value="Unassembled WGS sequence"/>
</dbReference>
<evidence type="ECO:0000259" key="5">
    <source>
        <dbReference type="PROSITE" id="PS50931"/>
    </source>
</evidence>
<name>A0A1E3UD78_9FIRM</name>
<dbReference type="SUPFAM" id="SSF46785">
    <property type="entry name" value="Winged helix' DNA-binding domain"/>
    <property type="match status" value="1"/>
</dbReference>
<dbReference type="InterPro" id="IPR036390">
    <property type="entry name" value="WH_DNA-bd_sf"/>
</dbReference>
<organism evidence="6 7">
    <name type="scientific">Eisenbergiella tayi</name>
    <dbReference type="NCBI Taxonomy" id="1432052"/>
    <lineage>
        <taxon>Bacteria</taxon>
        <taxon>Bacillati</taxon>
        <taxon>Bacillota</taxon>
        <taxon>Clostridia</taxon>
        <taxon>Lachnospirales</taxon>
        <taxon>Lachnospiraceae</taxon>
        <taxon>Eisenbergiella</taxon>
    </lineage>
</organism>
<protein>
    <submittedName>
        <fullName evidence="6">LysR family transcriptional regulator</fullName>
    </submittedName>
</protein>
<dbReference type="Pfam" id="PF03466">
    <property type="entry name" value="LysR_substrate"/>
    <property type="match status" value="1"/>
</dbReference>
<gene>
    <name evidence="6" type="ORF">BEI59_21440</name>
</gene>
<dbReference type="InterPro" id="IPR000847">
    <property type="entry name" value="LysR_HTH_N"/>
</dbReference>
<keyword evidence="2" id="KW-0805">Transcription regulation</keyword>
<evidence type="ECO:0000256" key="2">
    <source>
        <dbReference type="ARBA" id="ARBA00023015"/>
    </source>
</evidence>
<evidence type="ECO:0000256" key="1">
    <source>
        <dbReference type="ARBA" id="ARBA00009437"/>
    </source>
</evidence>
<feature type="domain" description="HTH lysR-type" evidence="5">
    <location>
        <begin position="1"/>
        <end position="58"/>
    </location>
</feature>
<comment type="caution">
    <text evidence="6">The sequence shown here is derived from an EMBL/GenBank/DDBJ whole genome shotgun (WGS) entry which is preliminary data.</text>
</comment>
<evidence type="ECO:0000256" key="4">
    <source>
        <dbReference type="ARBA" id="ARBA00023163"/>
    </source>
</evidence>
<dbReference type="OrthoDB" id="119203at2"/>
<dbReference type="AlphaFoldDB" id="A0A1E3UD78"/>
<dbReference type="InterPro" id="IPR005119">
    <property type="entry name" value="LysR_subst-bd"/>
</dbReference>
<dbReference type="Gene3D" id="1.10.10.10">
    <property type="entry name" value="Winged helix-like DNA-binding domain superfamily/Winged helix DNA-binding domain"/>
    <property type="match status" value="1"/>
</dbReference>
<dbReference type="RefSeq" id="WP_069431917.1">
    <property type="nucleotide sequence ID" value="NZ_MEHA01000018.1"/>
</dbReference>